<dbReference type="EMBL" id="RCTF01000010">
    <property type="protein sequence ID" value="RLP77696.1"/>
    <property type="molecule type" value="Genomic_DNA"/>
</dbReference>
<dbReference type="AlphaFoldDB" id="A0A3L7AB38"/>
<dbReference type="OrthoDB" id="9849765at2"/>
<comment type="caution">
    <text evidence="1">The sequence shown here is derived from an EMBL/GenBank/DDBJ whole genome shotgun (WGS) entry which is preliminary data.</text>
</comment>
<dbReference type="RefSeq" id="WP_121623874.1">
    <property type="nucleotide sequence ID" value="NZ_JACIIW010000001.1"/>
</dbReference>
<reference evidence="1 2" key="1">
    <citation type="submission" date="2018-10" db="EMBL/GenBank/DDBJ databases">
        <title>Xanthobacter tagetidis genome sequencing and assembly.</title>
        <authorList>
            <person name="Maclea K.S."/>
            <person name="Goen A.E."/>
            <person name="Fatima S.A."/>
        </authorList>
    </citation>
    <scope>NUCLEOTIDE SEQUENCE [LARGE SCALE GENOMIC DNA]</scope>
    <source>
        <strain evidence="1 2">ATCC 700314</strain>
    </source>
</reference>
<accession>A0A3L7AB38</accession>
<name>A0A3L7AB38_9HYPH</name>
<keyword evidence="2" id="KW-1185">Reference proteome</keyword>
<organism evidence="1 2">
    <name type="scientific">Xanthobacter tagetidis</name>
    <dbReference type="NCBI Taxonomy" id="60216"/>
    <lineage>
        <taxon>Bacteria</taxon>
        <taxon>Pseudomonadati</taxon>
        <taxon>Pseudomonadota</taxon>
        <taxon>Alphaproteobacteria</taxon>
        <taxon>Hyphomicrobiales</taxon>
        <taxon>Xanthobacteraceae</taxon>
        <taxon>Xanthobacter</taxon>
    </lineage>
</organism>
<gene>
    <name evidence="1" type="ORF">D9R14_13625</name>
</gene>
<evidence type="ECO:0000313" key="2">
    <source>
        <dbReference type="Proteomes" id="UP000269692"/>
    </source>
</evidence>
<protein>
    <submittedName>
        <fullName evidence="1">Uncharacterized protein</fullName>
    </submittedName>
</protein>
<proteinExistence type="predicted"/>
<sequence>MSVFDFAALGIFGITLTAATIGFSSPRPFLAAGGDVGLSIVDALGEAPAAPRFAGVRFGGSQNGETREPAVAAFPRAF</sequence>
<evidence type="ECO:0000313" key="1">
    <source>
        <dbReference type="EMBL" id="RLP77696.1"/>
    </source>
</evidence>
<dbReference type="Proteomes" id="UP000269692">
    <property type="component" value="Unassembled WGS sequence"/>
</dbReference>